<evidence type="ECO:0000313" key="2">
    <source>
        <dbReference type="Proteomes" id="UP000308836"/>
    </source>
</evidence>
<proteinExistence type="predicted"/>
<reference evidence="1" key="1">
    <citation type="submission" date="2019-04" db="EMBL/GenBank/DDBJ databases">
        <title>Microbes associate with the intestines of laboratory mice.</title>
        <authorList>
            <person name="Navarre W."/>
            <person name="Wong E."/>
            <person name="Huang K."/>
            <person name="Tropini C."/>
            <person name="Ng K."/>
            <person name="Yu B."/>
        </authorList>
    </citation>
    <scope>NUCLEOTIDE SEQUENCE</scope>
    <source>
        <strain evidence="1">NM09_H32</strain>
    </source>
</reference>
<comment type="caution">
    <text evidence="1">The sequence shown here is derived from an EMBL/GenBank/DDBJ whole genome shotgun (WGS) entry which is preliminary data.</text>
</comment>
<protein>
    <submittedName>
        <fullName evidence="1">Uncharacterized protein</fullName>
    </submittedName>
</protein>
<keyword evidence="2" id="KW-1185">Reference proteome</keyword>
<dbReference type="EMBL" id="SRYG01000006">
    <property type="protein sequence ID" value="TGY66524.1"/>
    <property type="molecule type" value="Genomic_DNA"/>
</dbReference>
<evidence type="ECO:0000313" key="1">
    <source>
        <dbReference type="EMBL" id="TGY66524.1"/>
    </source>
</evidence>
<gene>
    <name evidence="1" type="ORF">E5336_04305</name>
</gene>
<name>A0AC61R8F2_9FIRM</name>
<dbReference type="Proteomes" id="UP000308836">
    <property type="component" value="Unassembled WGS sequence"/>
</dbReference>
<organism evidence="1 2">
    <name type="scientific">Dubosiella muris</name>
    <dbReference type="NCBI Taxonomy" id="3038133"/>
    <lineage>
        <taxon>Bacteria</taxon>
        <taxon>Bacillati</taxon>
        <taxon>Bacillota</taxon>
        <taxon>Erysipelotrichia</taxon>
        <taxon>Erysipelotrichales</taxon>
        <taxon>Erysipelotrichaceae</taxon>
        <taxon>Dubosiella</taxon>
    </lineage>
</organism>
<sequence>MDQELKQTIECVYELCEEVEKTLQKTVTLQNPLKALLQTELMMYVMYLTVSDDRIELSESQFLRDYLDYDFSPDEIAAFVQNNSVETFRQTVPYTFQLFVKADNLLYGRHGKVSLAACALYQMYETIGLALISADEEIDVQEYHDLADFLTMLKAYMDQHLDSAKKRSVH</sequence>
<accession>A0AC61R8F2</accession>